<evidence type="ECO:0000256" key="3">
    <source>
        <dbReference type="ARBA" id="ARBA00022833"/>
    </source>
</evidence>
<keyword evidence="7" id="KW-0489">Methyltransferase</keyword>
<evidence type="ECO:0000256" key="4">
    <source>
        <dbReference type="SAM" id="Coils"/>
    </source>
</evidence>
<keyword evidence="8" id="KW-1185">Reference proteome</keyword>
<dbReference type="InterPro" id="IPR038071">
    <property type="entry name" value="UROD/MetE-like_sf"/>
</dbReference>
<accession>A0A1H6BGK8</accession>
<evidence type="ECO:0000256" key="1">
    <source>
        <dbReference type="ARBA" id="ARBA00001947"/>
    </source>
</evidence>
<feature type="coiled-coil region" evidence="4">
    <location>
        <begin position="326"/>
        <end position="353"/>
    </location>
</feature>
<comment type="cofactor">
    <cofactor evidence="1">
        <name>Zn(2+)</name>
        <dbReference type="ChEBI" id="CHEBI:29105"/>
    </cofactor>
</comment>
<keyword evidence="3" id="KW-0862">Zinc</keyword>
<dbReference type="SUPFAM" id="SSF51726">
    <property type="entry name" value="UROD/MetE-like"/>
    <property type="match status" value="1"/>
</dbReference>
<dbReference type="OrthoDB" id="17656at2157"/>
<geneLocation type="plasmid" evidence="6">
    <name>unnamed1</name>
</geneLocation>
<evidence type="ECO:0000313" key="6">
    <source>
        <dbReference type="EMBL" id="QCC49016.1"/>
    </source>
</evidence>
<keyword evidence="4" id="KW-0175">Coiled coil</keyword>
<dbReference type="KEGG" id="hlm:DV707_14740"/>
<evidence type="ECO:0000259" key="5">
    <source>
        <dbReference type="Pfam" id="PF01717"/>
    </source>
</evidence>
<dbReference type="Proteomes" id="UP000296733">
    <property type="component" value="Plasmid unnamed1"/>
</dbReference>
<evidence type="ECO:0000256" key="2">
    <source>
        <dbReference type="ARBA" id="ARBA00022723"/>
    </source>
</evidence>
<dbReference type="GO" id="GO:0008270">
    <property type="term" value="F:zinc ion binding"/>
    <property type="evidence" value="ECO:0007669"/>
    <property type="project" value="InterPro"/>
</dbReference>
<dbReference type="CDD" id="cd03311">
    <property type="entry name" value="CIMS_C_terminal_like"/>
    <property type="match status" value="1"/>
</dbReference>
<dbReference type="EMBL" id="CP031312">
    <property type="protein sequence ID" value="QCC49016.1"/>
    <property type="molecule type" value="Genomic_DNA"/>
</dbReference>
<reference evidence="6 9" key="2">
    <citation type="journal article" date="2019" name="Nat. Commun.">
        <title>A new type of DNA phosphorothioation-based antiviral system in archaea.</title>
        <authorList>
            <person name="Xiong L."/>
            <person name="Liu S."/>
            <person name="Chen S."/>
            <person name="Xiao Y."/>
            <person name="Zhu B."/>
            <person name="Gao Y."/>
            <person name="Zhang Y."/>
            <person name="Chen B."/>
            <person name="Luo J."/>
            <person name="Deng Z."/>
            <person name="Chen X."/>
            <person name="Wang L."/>
            <person name="Chen S."/>
        </authorList>
    </citation>
    <scope>NUCLEOTIDE SEQUENCE [LARGE SCALE GENOMIC DNA]</scope>
    <source>
        <strain evidence="6 9">CGMCC 1.10331</strain>
        <plasmid evidence="6 9">unnamed1</plasmid>
    </source>
</reference>
<dbReference type="GO" id="GO:0009086">
    <property type="term" value="P:methionine biosynthetic process"/>
    <property type="evidence" value="ECO:0007669"/>
    <property type="project" value="InterPro"/>
</dbReference>
<dbReference type="EMBL" id="FNVN01000004">
    <property type="protein sequence ID" value="SEG59485.1"/>
    <property type="molecule type" value="Genomic_DNA"/>
</dbReference>
<feature type="domain" description="Cobalamin-independent methionine synthase MetE C-terminal/archaeal" evidence="5">
    <location>
        <begin position="19"/>
        <end position="341"/>
    </location>
</feature>
<evidence type="ECO:0000313" key="9">
    <source>
        <dbReference type="Proteomes" id="UP000296733"/>
    </source>
</evidence>
<keyword evidence="6" id="KW-0614">Plasmid</keyword>
<name>A0A1H6BGK8_9EURY</name>
<keyword evidence="7" id="KW-0808">Transferase</keyword>
<protein>
    <submittedName>
        <fullName evidence="7">5-methyltetrahydropteroyltriglutamate--homocysteine methyltransferase</fullName>
    </submittedName>
    <submittedName>
        <fullName evidence="6">Methionine synthase</fullName>
    </submittedName>
</protein>
<dbReference type="GO" id="GO:0003871">
    <property type="term" value="F:5-methyltetrahydropteroyltriglutamate-homocysteine S-methyltransferase activity"/>
    <property type="evidence" value="ECO:0007669"/>
    <property type="project" value="InterPro"/>
</dbReference>
<sequence length="363" mass="40759">MSNREQFRPAEHPNEHFLLTTVVGSYPKPTWLENEYDRVVDADDGVERPAEATDGASDEFAETLDDAARLVTREHERAGLDVVVDGEVRRTEMVEYFADRIGGYEFNGPVKVWGHNYFHKPSVTDRVSYDDPWLLEEFEFTGSVATSPVKVPITGPYTLANWAFDEHYGDSEELAYDLADLVNEEVHALVEAGARYVQIDEPALATTPDDHAIVGACLERIADDVPDDVRLGIHVCYGDYSRIYPEILEYPVDEVDVELANTNYEQLDVFTEPEFTKDFALGVVDAHDATVEPVEEIKRNIEHGLEVVPPERLTVSPDCGLKLLPREVAYQKMENLVRAAREVEAELDDGEISADRIATARGD</sequence>
<organism evidence="7 8">
    <name type="scientific">Halobellus limi</name>
    <dbReference type="NCBI Taxonomy" id="699433"/>
    <lineage>
        <taxon>Archaea</taxon>
        <taxon>Methanobacteriati</taxon>
        <taxon>Methanobacteriota</taxon>
        <taxon>Stenosarchaea group</taxon>
        <taxon>Halobacteria</taxon>
        <taxon>Halobacteriales</taxon>
        <taxon>Haloferacaceae</taxon>
        <taxon>Halobellus</taxon>
    </lineage>
</organism>
<proteinExistence type="predicted"/>
<dbReference type="Gene3D" id="3.20.20.210">
    <property type="match status" value="1"/>
</dbReference>
<dbReference type="NCBIfam" id="NF003317">
    <property type="entry name" value="PRK04326.1"/>
    <property type="match status" value="1"/>
</dbReference>
<dbReference type="Proteomes" id="UP000236740">
    <property type="component" value="Unassembled WGS sequence"/>
</dbReference>
<reference evidence="7 8" key="1">
    <citation type="submission" date="2016-10" db="EMBL/GenBank/DDBJ databases">
        <authorList>
            <person name="de Groot N.N."/>
        </authorList>
    </citation>
    <scope>NUCLEOTIDE SEQUENCE [LARGE SCALE GENOMIC DNA]</scope>
    <source>
        <strain evidence="7 8">CGMCC 1.10331</strain>
    </source>
</reference>
<dbReference type="Pfam" id="PF01717">
    <property type="entry name" value="Meth_synt_2"/>
    <property type="match status" value="1"/>
</dbReference>
<gene>
    <name evidence="6" type="ORF">DV707_14740</name>
    <name evidence="7" type="ORF">SAMN04488133_2819</name>
</gene>
<evidence type="ECO:0000313" key="8">
    <source>
        <dbReference type="Proteomes" id="UP000236740"/>
    </source>
</evidence>
<dbReference type="AlphaFoldDB" id="A0A1H6BGK8"/>
<evidence type="ECO:0000313" key="7">
    <source>
        <dbReference type="EMBL" id="SEG59485.1"/>
    </source>
</evidence>
<dbReference type="InterPro" id="IPR002629">
    <property type="entry name" value="Met_Synth_C/arc"/>
</dbReference>
<keyword evidence="2" id="KW-0479">Metal-binding</keyword>
<dbReference type="PANTHER" id="PTHR30519">
    <property type="entry name" value="5-METHYLTETRAHYDROPTEROYLTRIGLUTAMATE--HOMOCYSTEINE METHYLTRANSFERASE"/>
    <property type="match status" value="1"/>
</dbReference>
<dbReference type="GO" id="GO:0032259">
    <property type="term" value="P:methylation"/>
    <property type="evidence" value="ECO:0007669"/>
    <property type="project" value="UniProtKB-KW"/>
</dbReference>